<evidence type="ECO:0000256" key="4">
    <source>
        <dbReference type="ARBA" id="ARBA00023136"/>
    </source>
</evidence>
<keyword evidence="1 6" id="KW-0812">Transmembrane</keyword>
<dbReference type="PANTHER" id="PTHR31792:SF3">
    <property type="entry name" value="VACUOLAR ATPASE ASSEMBLY INTEGRAL MEMBRANE PROTEIN VMA21"/>
    <property type="match status" value="1"/>
</dbReference>
<name>A0A9W6BVI3_9CHLO</name>
<dbReference type="PANTHER" id="PTHR31792">
    <property type="entry name" value="VACUOLAR ATPASE ASSEMBLY INTEGRAL MEMBRANE PROTEIN VMA21"/>
    <property type="match status" value="1"/>
</dbReference>
<keyword evidence="4 6" id="KW-0472">Membrane</keyword>
<dbReference type="Proteomes" id="UP001165080">
    <property type="component" value="Unassembled WGS sequence"/>
</dbReference>
<sequence length="147" mass="15090">MAPKTAAAAKAAPTQQFPAGAGRALITILIFSALMVTCPFILYFGSYEGYFDKMYALTIGIPAPENRAVASAILAVLGVNLVVGSFIFVAFREAAAAAACKGGGHTAGAEVRVGGGAARTARRWTTTRPGLGDVAPRRLATSIICIT</sequence>
<keyword evidence="3 6" id="KW-1133">Transmembrane helix</keyword>
<evidence type="ECO:0000256" key="5">
    <source>
        <dbReference type="ARBA" id="ARBA00023329"/>
    </source>
</evidence>
<keyword evidence="8" id="KW-1185">Reference proteome</keyword>
<evidence type="ECO:0000313" key="8">
    <source>
        <dbReference type="Proteomes" id="UP001165080"/>
    </source>
</evidence>
<dbReference type="InterPro" id="IPR019013">
    <property type="entry name" value="Vma21"/>
</dbReference>
<evidence type="ECO:0000256" key="2">
    <source>
        <dbReference type="ARBA" id="ARBA00022824"/>
    </source>
</evidence>
<reference evidence="7 8" key="1">
    <citation type="journal article" date="2023" name="Commun. Biol.">
        <title>Reorganization of the ancestral sex-determining regions during the evolution of trioecy in Pleodorina starrii.</title>
        <authorList>
            <person name="Takahashi K."/>
            <person name="Suzuki S."/>
            <person name="Kawai-Toyooka H."/>
            <person name="Yamamoto K."/>
            <person name="Hamaji T."/>
            <person name="Ootsuki R."/>
            <person name="Yamaguchi H."/>
            <person name="Kawachi M."/>
            <person name="Higashiyama T."/>
            <person name="Nozaki H."/>
        </authorList>
    </citation>
    <scope>NUCLEOTIDE SEQUENCE [LARGE SCALE GENOMIC DNA]</scope>
    <source>
        <strain evidence="7 8">NIES-4479</strain>
    </source>
</reference>
<dbReference type="GO" id="GO:0005789">
    <property type="term" value="C:endoplasmic reticulum membrane"/>
    <property type="evidence" value="ECO:0007669"/>
    <property type="project" value="TreeGrafter"/>
</dbReference>
<dbReference type="AlphaFoldDB" id="A0A9W6BVI3"/>
<evidence type="ECO:0000256" key="3">
    <source>
        <dbReference type="ARBA" id="ARBA00022989"/>
    </source>
</evidence>
<keyword evidence="2" id="KW-0256">Endoplasmic reticulum</keyword>
<dbReference type="EMBL" id="BRXU01000022">
    <property type="protein sequence ID" value="GLC58266.1"/>
    <property type="molecule type" value="Genomic_DNA"/>
</dbReference>
<dbReference type="GO" id="GO:0031410">
    <property type="term" value="C:cytoplasmic vesicle"/>
    <property type="evidence" value="ECO:0007669"/>
    <property type="project" value="UniProtKB-KW"/>
</dbReference>
<proteinExistence type="predicted"/>
<dbReference type="GO" id="GO:0070072">
    <property type="term" value="P:vacuolar proton-transporting V-type ATPase complex assembly"/>
    <property type="evidence" value="ECO:0007669"/>
    <property type="project" value="InterPro"/>
</dbReference>
<evidence type="ECO:0000313" key="7">
    <source>
        <dbReference type="EMBL" id="GLC58266.1"/>
    </source>
</evidence>
<feature type="transmembrane region" description="Helical" evidence="6">
    <location>
        <begin position="67"/>
        <end position="91"/>
    </location>
</feature>
<gene>
    <name evidence="7" type="primary">PLESTBF000649</name>
    <name evidence="7" type="ORF">PLESTB_001339600</name>
</gene>
<accession>A0A9W6BVI3</accession>
<protein>
    <submittedName>
        <fullName evidence="7">Uncharacterized protein</fullName>
    </submittedName>
</protein>
<evidence type="ECO:0000256" key="1">
    <source>
        <dbReference type="ARBA" id="ARBA00022692"/>
    </source>
</evidence>
<comment type="caution">
    <text evidence="7">The sequence shown here is derived from an EMBL/GenBank/DDBJ whole genome shotgun (WGS) entry which is preliminary data.</text>
</comment>
<keyword evidence="5" id="KW-0968">Cytoplasmic vesicle</keyword>
<feature type="transmembrane region" description="Helical" evidence="6">
    <location>
        <begin position="24"/>
        <end position="47"/>
    </location>
</feature>
<evidence type="ECO:0000256" key="6">
    <source>
        <dbReference type="SAM" id="Phobius"/>
    </source>
</evidence>
<organism evidence="7 8">
    <name type="scientific">Pleodorina starrii</name>
    <dbReference type="NCBI Taxonomy" id="330485"/>
    <lineage>
        <taxon>Eukaryota</taxon>
        <taxon>Viridiplantae</taxon>
        <taxon>Chlorophyta</taxon>
        <taxon>core chlorophytes</taxon>
        <taxon>Chlorophyceae</taxon>
        <taxon>CS clade</taxon>
        <taxon>Chlamydomonadales</taxon>
        <taxon>Volvocaceae</taxon>
        <taxon>Pleodorina</taxon>
    </lineage>
</organism>
<dbReference type="Pfam" id="PF09446">
    <property type="entry name" value="VMA21"/>
    <property type="match status" value="1"/>
</dbReference>